<evidence type="ECO:0000259" key="9">
    <source>
        <dbReference type="Pfam" id="PF12932"/>
    </source>
</evidence>
<dbReference type="GO" id="GO:0016192">
    <property type="term" value="P:vesicle-mediated transport"/>
    <property type="evidence" value="ECO:0007669"/>
    <property type="project" value="UniProtKB-KW"/>
</dbReference>
<comment type="function">
    <text evidence="6 7">Involved in the initiation of assembly of the COPII coat required for the formation of transport vesicles from the endoplasmic reticulum (ER) and the selection of cargo molecules. Also involved in autophagy.</text>
</comment>
<dbReference type="Pfam" id="PF12931">
    <property type="entry name" value="TPR_Sec16"/>
    <property type="match status" value="1"/>
</dbReference>
<dbReference type="GO" id="GO:0012507">
    <property type="term" value="C:ER to Golgi transport vesicle membrane"/>
    <property type="evidence" value="ECO:0007669"/>
    <property type="project" value="TreeGrafter"/>
</dbReference>
<dbReference type="GO" id="GO:0007030">
    <property type="term" value="P:Golgi organization"/>
    <property type="evidence" value="ECO:0007669"/>
    <property type="project" value="TreeGrafter"/>
</dbReference>
<keyword evidence="4 7" id="KW-0256">Endoplasmic reticulum</keyword>
<keyword evidence="5 7" id="KW-0931">ER-Golgi transport</keyword>
<sequence length="429" mass="46724">SNPDSLRHRQHPIFQWTANNGVLVGIGNTDSYGGSHITIKTRPVETVMTSWAYLKEFPGPLSKAKTKKKDVEKWIEERATNSSDAILWKVLGDFVAFDGDVTSPAFSRSIASLLTPNIQYAPVSDEVNFSMPSQMSAVRQPNTPMNAHRLSGNNLAAFWSHLQSALTEKALKLALDEGDWPLALLTAGMVSSERYASVAAAYIRMTFDRSYPDRLLAFILHVTSGNVMNAITQLTNSPADLQWAIESWNELVAVVLVNSSASPMEFFVQFGALLVKNGYVVEGHVCFILAGVPLSETPLLSSGVKFQAVGSVLGNSVCSVLMSEVYEYGLASSVANPHTLQLQVKHAGYLADAGLFLEAQKYVDGLNAILKSYGKNVSPLTSFALRDFEAVSQRIVSGGSYDQGWFSGKLSKPNLDKMWGQLDKFIGGD</sequence>
<keyword evidence="7" id="KW-0653">Protein transport</keyword>
<dbReference type="Gene3D" id="1.20.58.940">
    <property type="match status" value="1"/>
</dbReference>
<dbReference type="Proteomes" id="UP000094336">
    <property type="component" value="Unassembled WGS sequence"/>
</dbReference>
<dbReference type="PANTHER" id="PTHR13402:SF6">
    <property type="entry name" value="SECRETORY 16, ISOFORM I"/>
    <property type="match status" value="1"/>
</dbReference>
<keyword evidence="7" id="KW-0072">Autophagy</keyword>
<evidence type="ECO:0000313" key="11">
    <source>
        <dbReference type="Proteomes" id="UP000094336"/>
    </source>
</evidence>
<gene>
    <name evidence="10" type="ORF">BABINDRAFT_25905</name>
</gene>
<evidence type="ECO:0000256" key="7">
    <source>
        <dbReference type="RuleBase" id="RU364101"/>
    </source>
</evidence>
<dbReference type="CDD" id="cd09233">
    <property type="entry name" value="ACE1-Sec16-like"/>
    <property type="match status" value="1"/>
</dbReference>
<dbReference type="PANTHER" id="PTHR13402">
    <property type="entry name" value="RGPR-RELATED"/>
    <property type="match status" value="1"/>
</dbReference>
<dbReference type="AlphaFoldDB" id="A0A1E3QRT4"/>
<keyword evidence="3 7" id="KW-0813">Transport</keyword>
<evidence type="ECO:0000259" key="8">
    <source>
        <dbReference type="Pfam" id="PF12931"/>
    </source>
</evidence>
<evidence type="ECO:0000256" key="4">
    <source>
        <dbReference type="ARBA" id="ARBA00022824"/>
    </source>
</evidence>
<dbReference type="InterPro" id="IPR024340">
    <property type="entry name" value="Sec16_CCD"/>
</dbReference>
<dbReference type="Pfam" id="PF12932">
    <property type="entry name" value="Sec16"/>
    <property type="match status" value="1"/>
</dbReference>
<evidence type="ECO:0000256" key="3">
    <source>
        <dbReference type="ARBA" id="ARBA00022448"/>
    </source>
</evidence>
<dbReference type="GO" id="GO:0070973">
    <property type="term" value="P:protein localization to endoplasmic reticulum exit site"/>
    <property type="evidence" value="ECO:0007669"/>
    <property type="project" value="TreeGrafter"/>
</dbReference>
<dbReference type="OrthoDB" id="8918678at2759"/>
<feature type="non-terminal residue" evidence="10">
    <location>
        <position position="429"/>
    </location>
</feature>
<keyword evidence="11" id="KW-1185">Reference proteome</keyword>
<evidence type="ECO:0000256" key="5">
    <source>
        <dbReference type="ARBA" id="ARBA00022892"/>
    </source>
</evidence>
<accession>A0A1E3QRT4</accession>
<dbReference type="GO" id="GO:0006914">
    <property type="term" value="P:autophagy"/>
    <property type="evidence" value="ECO:0007669"/>
    <property type="project" value="UniProtKB-KW"/>
</dbReference>
<organism evidence="10 11">
    <name type="scientific">Babjeviella inositovora NRRL Y-12698</name>
    <dbReference type="NCBI Taxonomy" id="984486"/>
    <lineage>
        <taxon>Eukaryota</taxon>
        <taxon>Fungi</taxon>
        <taxon>Dikarya</taxon>
        <taxon>Ascomycota</taxon>
        <taxon>Saccharomycotina</taxon>
        <taxon>Pichiomycetes</taxon>
        <taxon>Serinales incertae sedis</taxon>
        <taxon>Babjeviella</taxon>
    </lineage>
</organism>
<dbReference type="GO" id="GO:0015031">
    <property type="term" value="P:protein transport"/>
    <property type="evidence" value="ECO:0007669"/>
    <property type="project" value="UniProtKB-KW"/>
</dbReference>
<proteinExistence type="inferred from homology"/>
<evidence type="ECO:0000256" key="1">
    <source>
        <dbReference type="ARBA" id="ARBA00004397"/>
    </source>
</evidence>
<reference evidence="11" key="1">
    <citation type="submission" date="2016-05" db="EMBL/GenBank/DDBJ databases">
        <title>Comparative genomics of biotechnologically important yeasts.</title>
        <authorList>
            <consortium name="DOE Joint Genome Institute"/>
            <person name="Riley R."/>
            <person name="Haridas S."/>
            <person name="Wolfe K.H."/>
            <person name="Lopes M.R."/>
            <person name="Hittinger C.T."/>
            <person name="Goker M."/>
            <person name="Salamov A."/>
            <person name="Wisecaver J."/>
            <person name="Long T.M."/>
            <person name="Aerts A.L."/>
            <person name="Barry K."/>
            <person name="Choi C."/>
            <person name="Clum A."/>
            <person name="Coughlan A.Y."/>
            <person name="Deshpande S."/>
            <person name="Douglass A.P."/>
            <person name="Hanson S.J."/>
            <person name="Klenk H.-P."/>
            <person name="Labutti K."/>
            <person name="Lapidus A."/>
            <person name="Lindquist E."/>
            <person name="Lipzen A."/>
            <person name="Meier-Kolthoff J.P."/>
            <person name="Ohm R.A."/>
            <person name="Otillar R.P."/>
            <person name="Pangilinan J."/>
            <person name="Peng Y."/>
            <person name="Rokas A."/>
            <person name="Rosa C.A."/>
            <person name="Scheuner C."/>
            <person name="Sibirny A.A."/>
            <person name="Slot J.C."/>
            <person name="Stielow J.B."/>
            <person name="Sun H."/>
            <person name="Kurtzman C.P."/>
            <person name="Blackwell M."/>
            <person name="Grigoriev I.V."/>
            <person name="Jeffries T.W."/>
        </authorList>
    </citation>
    <scope>NUCLEOTIDE SEQUENCE [LARGE SCALE GENOMIC DNA]</scope>
    <source>
        <strain evidence="11">NRRL Y-12698</strain>
    </source>
</reference>
<evidence type="ECO:0000256" key="6">
    <source>
        <dbReference type="ARBA" id="ARBA00024687"/>
    </source>
</evidence>
<evidence type="ECO:0000313" key="10">
    <source>
        <dbReference type="EMBL" id="ODQ79752.1"/>
    </source>
</evidence>
<dbReference type="EMBL" id="KV454431">
    <property type="protein sequence ID" value="ODQ79752.1"/>
    <property type="molecule type" value="Genomic_DNA"/>
</dbReference>
<dbReference type="GO" id="GO:0005789">
    <property type="term" value="C:endoplasmic reticulum membrane"/>
    <property type="evidence" value="ECO:0007669"/>
    <property type="project" value="UniProtKB-SubCell"/>
</dbReference>
<dbReference type="STRING" id="984486.A0A1E3QRT4"/>
<dbReference type="GO" id="GO:0070971">
    <property type="term" value="C:endoplasmic reticulum exit site"/>
    <property type="evidence" value="ECO:0007669"/>
    <property type="project" value="TreeGrafter"/>
</dbReference>
<evidence type="ECO:0000256" key="2">
    <source>
        <dbReference type="ARBA" id="ARBA00005927"/>
    </source>
</evidence>
<feature type="domain" description="Sec16 Sec23-binding" evidence="8">
    <location>
        <begin position="160"/>
        <end position="429"/>
    </location>
</feature>
<name>A0A1E3QRT4_9ASCO</name>
<feature type="domain" description="Sec16 central conserved" evidence="9">
    <location>
        <begin position="31"/>
        <end position="83"/>
    </location>
</feature>
<keyword evidence="7" id="KW-0472">Membrane</keyword>
<dbReference type="RefSeq" id="XP_018985080.1">
    <property type="nucleotide sequence ID" value="XM_019131368.1"/>
</dbReference>
<dbReference type="GeneID" id="30149221"/>
<comment type="similarity">
    <text evidence="2 7">Belongs to the SEC16 family.</text>
</comment>
<dbReference type="InterPro" id="IPR024298">
    <property type="entry name" value="Sec16_Sec23-bd"/>
</dbReference>
<comment type="subcellular location">
    <subcellularLocation>
        <location evidence="1">Endoplasmic reticulum membrane</location>
        <topology evidence="1">Peripheral membrane protein</topology>
        <orientation evidence="1">Cytoplasmic side</orientation>
    </subcellularLocation>
</comment>
<protein>
    <recommendedName>
        <fullName evidence="7">Protein transport protein sec16</fullName>
    </recommendedName>
</protein>
<feature type="non-terminal residue" evidence="10">
    <location>
        <position position="1"/>
    </location>
</feature>